<dbReference type="PANTHER" id="PTHR30629">
    <property type="entry name" value="PROPHAGE INTEGRASE"/>
    <property type="match status" value="1"/>
</dbReference>
<evidence type="ECO:0000256" key="1">
    <source>
        <dbReference type="ARBA" id="ARBA00008857"/>
    </source>
</evidence>
<organism evidence="5 6">
    <name type="scientific">Comamonas jiangduensis</name>
    <dbReference type="NCBI Taxonomy" id="1194168"/>
    <lineage>
        <taxon>Bacteria</taxon>
        <taxon>Pseudomonadati</taxon>
        <taxon>Pseudomonadota</taxon>
        <taxon>Betaproteobacteria</taxon>
        <taxon>Burkholderiales</taxon>
        <taxon>Comamonadaceae</taxon>
        <taxon>Comamonas</taxon>
    </lineage>
</organism>
<keyword evidence="3" id="KW-0238">DNA-binding</keyword>
<dbReference type="Gene3D" id="1.10.443.10">
    <property type="entry name" value="Intergrase catalytic core"/>
    <property type="match status" value="1"/>
</dbReference>
<accession>A0ABV4ICJ0</accession>
<keyword evidence="2" id="KW-0229">DNA integration</keyword>
<proteinExistence type="inferred from homology"/>
<dbReference type="InterPro" id="IPR010998">
    <property type="entry name" value="Integrase_recombinase_N"/>
</dbReference>
<keyword evidence="4" id="KW-0233">DNA recombination</keyword>
<protein>
    <submittedName>
        <fullName evidence="5">Integrase</fullName>
    </submittedName>
</protein>
<dbReference type="RefSeq" id="WP_370893980.1">
    <property type="nucleotide sequence ID" value="NZ_JBGJLR010000008.1"/>
</dbReference>
<dbReference type="Proteomes" id="UP001567350">
    <property type="component" value="Unassembled WGS sequence"/>
</dbReference>
<evidence type="ECO:0000256" key="2">
    <source>
        <dbReference type="ARBA" id="ARBA00022908"/>
    </source>
</evidence>
<dbReference type="InterPro" id="IPR050808">
    <property type="entry name" value="Phage_Integrase"/>
</dbReference>
<dbReference type="InterPro" id="IPR011010">
    <property type="entry name" value="DNA_brk_join_enz"/>
</dbReference>
<dbReference type="InterPro" id="IPR013762">
    <property type="entry name" value="Integrase-like_cat_sf"/>
</dbReference>
<name>A0ABV4ICJ0_9BURK</name>
<comment type="caution">
    <text evidence="5">The sequence shown here is derived from an EMBL/GenBank/DDBJ whole genome shotgun (WGS) entry which is preliminary data.</text>
</comment>
<dbReference type="Gene3D" id="1.10.150.130">
    <property type="match status" value="1"/>
</dbReference>
<evidence type="ECO:0000256" key="3">
    <source>
        <dbReference type="ARBA" id="ARBA00023125"/>
    </source>
</evidence>
<evidence type="ECO:0000256" key="4">
    <source>
        <dbReference type="ARBA" id="ARBA00023172"/>
    </source>
</evidence>
<evidence type="ECO:0000313" key="6">
    <source>
        <dbReference type="Proteomes" id="UP001567350"/>
    </source>
</evidence>
<keyword evidence="6" id="KW-1185">Reference proteome</keyword>
<sequence>MVTTHGQLFAELAPGKFIRLAKIAPAGSLEARRMAGDVVMFYWRYTFQNASTRETIGVWDPRAKPKDLKPTARGYSVAAAQEAAREMAVLHYANLDAGGYAAAVAARKAEHQRAKQEKQNLSSFTLQALLTDYADWLQANGKVSARKVRTQFKLHVFDPWPELAALPANEVSEEQIADILRKMIEVGKVTTAWGLRKMLRAAFQMAREAKTNPAVPIKFKGYALKFNPVNDVKVAGGGGADMNPLSGAEMRAYWRSIKHLDTKAGAVLRLHMLTGGQRLEQLRELKTADVHAGHIVLWDGKGKVGTAPRQHLVPLIPEAKRALELCNPVGEYALSVKAGEPLGDNTIRIWAKKLPGNRDFQPKRVRSGVETLLASLGVSKEIRGRLQSHGISGVQDRHYNAYEYMKEKEDALVLLFQYLEDED</sequence>
<gene>
    <name evidence="5" type="ORF">ACBP88_08865</name>
</gene>
<reference evidence="5 6" key="1">
    <citation type="submission" date="2024-08" db="EMBL/GenBank/DDBJ databases">
        <authorList>
            <person name="Feng Z."/>
            <person name="Ronholm J."/>
        </authorList>
    </citation>
    <scope>NUCLEOTIDE SEQUENCE [LARGE SCALE GENOMIC DNA]</scope>
    <source>
        <strain evidence="5 6">4-AB0-8</strain>
    </source>
</reference>
<dbReference type="SUPFAM" id="SSF56349">
    <property type="entry name" value="DNA breaking-rejoining enzymes"/>
    <property type="match status" value="1"/>
</dbReference>
<dbReference type="PANTHER" id="PTHR30629:SF2">
    <property type="entry name" value="PROPHAGE INTEGRASE INTS-RELATED"/>
    <property type="match status" value="1"/>
</dbReference>
<comment type="similarity">
    <text evidence="1">Belongs to the 'phage' integrase family.</text>
</comment>
<dbReference type="EMBL" id="JBGJLR010000008">
    <property type="protein sequence ID" value="MEZ2739564.1"/>
    <property type="molecule type" value="Genomic_DNA"/>
</dbReference>
<evidence type="ECO:0000313" key="5">
    <source>
        <dbReference type="EMBL" id="MEZ2739564.1"/>
    </source>
</evidence>